<dbReference type="SUPFAM" id="SSF52402">
    <property type="entry name" value="Adenine nucleotide alpha hydrolases-like"/>
    <property type="match status" value="1"/>
</dbReference>
<name>A0A8F9TY85_9BACT</name>
<dbReference type="KEGG" id="ole:K0B96_06115"/>
<dbReference type="InterPro" id="IPR006015">
    <property type="entry name" value="Universal_stress_UspA"/>
</dbReference>
<dbReference type="EMBL" id="CP080507">
    <property type="protein sequence ID" value="QYM80187.1"/>
    <property type="molecule type" value="Genomic_DNA"/>
</dbReference>
<evidence type="ECO:0000256" key="1">
    <source>
        <dbReference type="ARBA" id="ARBA00008791"/>
    </source>
</evidence>
<dbReference type="PANTHER" id="PTHR46268">
    <property type="entry name" value="STRESS RESPONSE PROTEIN NHAX"/>
    <property type="match status" value="1"/>
</dbReference>
<dbReference type="Proteomes" id="UP000825051">
    <property type="component" value="Chromosome"/>
</dbReference>
<protein>
    <submittedName>
        <fullName evidence="3">Universal stress protein</fullName>
    </submittedName>
</protein>
<comment type="similarity">
    <text evidence="1">Belongs to the universal stress protein A family.</text>
</comment>
<accession>A0A8F9TY85</accession>
<dbReference type="CDD" id="cd00293">
    <property type="entry name" value="USP-like"/>
    <property type="match status" value="1"/>
</dbReference>
<dbReference type="PANTHER" id="PTHR46268:SF6">
    <property type="entry name" value="UNIVERSAL STRESS PROTEIN UP12"/>
    <property type="match status" value="1"/>
</dbReference>
<evidence type="ECO:0000313" key="3">
    <source>
        <dbReference type="EMBL" id="QYM80187.1"/>
    </source>
</evidence>
<dbReference type="PRINTS" id="PR01438">
    <property type="entry name" value="UNVRSLSTRESS"/>
</dbReference>
<reference evidence="3" key="1">
    <citation type="submission" date="2021-08" db="EMBL/GenBank/DDBJ databases">
        <title>Genome of a novel bacterium of the phylum Verrucomicrobia, Oleiharenicola sp. KSB-15.</title>
        <authorList>
            <person name="Chung J.-H."/>
            <person name="Ahn J.-H."/>
            <person name="Yoon Y."/>
            <person name="Kim D.-Y."/>
            <person name="An S.-H."/>
            <person name="Park I."/>
            <person name="Yeon J."/>
        </authorList>
    </citation>
    <scope>NUCLEOTIDE SEQUENCE</scope>
    <source>
        <strain evidence="3">KSB-15</strain>
    </source>
</reference>
<gene>
    <name evidence="3" type="ORF">K0B96_06115</name>
</gene>
<keyword evidence="4" id="KW-1185">Reference proteome</keyword>
<dbReference type="InterPro" id="IPR006016">
    <property type="entry name" value="UspA"/>
</dbReference>
<dbReference type="AlphaFoldDB" id="A0A8F9TY85"/>
<feature type="domain" description="UspA" evidence="2">
    <location>
        <begin position="1"/>
        <end position="138"/>
    </location>
</feature>
<sequence length="156" mass="16740">MYKKILVALENGPADATLLPHVGALARQLGAELLLMHVADGFAARNFHQLKLAESDEMKADRDYLDRLAEGLRATGVVVTTLLALGNPPTEILRHAANDHCDLIAMTSHGHKIIGDFFLGSTIDRVRHNTRIPLLILRAERPAAAGGRGGAGRASP</sequence>
<dbReference type="Gene3D" id="3.40.50.620">
    <property type="entry name" value="HUPs"/>
    <property type="match status" value="1"/>
</dbReference>
<dbReference type="RefSeq" id="WP_220165005.1">
    <property type="nucleotide sequence ID" value="NZ_CP080507.1"/>
</dbReference>
<evidence type="ECO:0000313" key="4">
    <source>
        <dbReference type="Proteomes" id="UP000825051"/>
    </source>
</evidence>
<dbReference type="Pfam" id="PF00582">
    <property type="entry name" value="Usp"/>
    <property type="match status" value="1"/>
</dbReference>
<proteinExistence type="inferred from homology"/>
<evidence type="ECO:0000259" key="2">
    <source>
        <dbReference type="Pfam" id="PF00582"/>
    </source>
</evidence>
<organism evidence="3 4">
    <name type="scientific">Horticoccus luteus</name>
    <dbReference type="NCBI Taxonomy" id="2862869"/>
    <lineage>
        <taxon>Bacteria</taxon>
        <taxon>Pseudomonadati</taxon>
        <taxon>Verrucomicrobiota</taxon>
        <taxon>Opitutia</taxon>
        <taxon>Opitutales</taxon>
        <taxon>Opitutaceae</taxon>
        <taxon>Horticoccus</taxon>
    </lineage>
</organism>
<dbReference type="InterPro" id="IPR014729">
    <property type="entry name" value="Rossmann-like_a/b/a_fold"/>
</dbReference>